<dbReference type="SUPFAM" id="SSF53850">
    <property type="entry name" value="Periplasmic binding protein-like II"/>
    <property type="match status" value="1"/>
</dbReference>
<feature type="domain" description="ABC-type glycine betaine transport system substrate-binding" evidence="1">
    <location>
        <begin position="35"/>
        <end position="300"/>
    </location>
</feature>
<dbReference type="PROSITE" id="PS51257">
    <property type="entry name" value="PROKAR_LIPOPROTEIN"/>
    <property type="match status" value="1"/>
</dbReference>
<dbReference type="Pfam" id="PF04069">
    <property type="entry name" value="OpuAC"/>
    <property type="match status" value="1"/>
</dbReference>
<reference evidence="3" key="1">
    <citation type="journal article" date="2019" name="Int. J. Syst. Evol. Microbiol.">
        <title>The Global Catalogue of Microorganisms (GCM) 10K type strain sequencing project: providing services to taxonomists for standard genome sequencing and annotation.</title>
        <authorList>
            <consortium name="The Broad Institute Genomics Platform"/>
            <consortium name="The Broad Institute Genome Sequencing Center for Infectious Disease"/>
            <person name="Wu L."/>
            <person name="Ma J."/>
        </authorList>
    </citation>
    <scope>NUCLEOTIDE SEQUENCE [LARGE SCALE GENOMIC DNA]</scope>
    <source>
        <strain evidence="3">CCUG 50353</strain>
    </source>
</reference>
<proteinExistence type="predicted"/>
<dbReference type="Gene3D" id="3.40.190.120">
    <property type="entry name" value="Osmoprotection protein (prox), domain 2"/>
    <property type="match status" value="1"/>
</dbReference>
<accession>A0ABV8USM3</accession>
<dbReference type="RefSeq" id="WP_378139971.1">
    <property type="nucleotide sequence ID" value="NZ_JBHSEF010000009.1"/>
</dbReference>
<dbReference type="CDD" id="cd13528">
    <property type="entry name" value="PBP2_osmoprotectants"/>
    <property type="match status" value="1"/>
</dbReference>
<dbReference type="Proteomes" id="UP001595733">
    <property type="component" value="Unassembled WGS sequence"/>
</dbReference>
<name>A0ABV8USM3_9BACL</name>
<dbReference type="Gene3D" id="3.40.190.10">
    <property type="entry name" value="Periplasmic binding protein-like II"/>
    <property type="match status" value="1"/>
</dbReference>
<dbReference type="EMBL" id="JBHSEF010000009">
    <property type="protein sequence ID" value="MFC4354009.1"/>
    <property type="molecule type" value="Genomic_DNA"/>
</dbReference>
<sequence>MNKIWNNRFFAVTGTAALILSGCGNGSSGDDADNEIIIGGKPWTEQFILPQIIGQYLEANSDYAITYQEGLGEVAILTPAIEKGDIDIYVEYTGTGLKDVLKLESEVGESSEDVFNRVKKGYEEEFNVTWLEPLGFENTYTLAYTQESGISADTYSDLAKLSKSQNMVFGAPHSFYERQGDGYDDLASTYGFGFSSTESLDPNIMYEALRNGDVDVIPAFTTDGRIERFNLLSTEDDMGFFPKYDAAPLVRMETLEQFPDLEELINGLAGMITEEEMIAMNARVDIDGDKAEDVARDFLIEKGLIEE</sequence>
<evidence type="ECO:0000259" key="1">
    <source>
        <dbReference type="Pfam" id="PF04069"/>
    </source>
</evidence>
<protein>
    <submittedName>
        <fullName evidence="2">Glycine betaine ABC transporter substrate-binding protein</fullName>
    </submittedName>
</protein>
<organism evidence="2 3">
    <name type="scientific">Chryseomicrobium palamuruense</name>
    <dbReference type="NCBI Taxonomy" id="682973"/>
    <lineage>
        <taxon>Bacteria</taxon>
        <taxon>Bacillati</taxon>
        <taxon>Bacillota</taxon>
        <taxon>Bacilli</taxon>
        <taxon>Bacillales</taxon>
        <taxon>Caryophanaceae</taxon>
        <taxon>Chryseomicrobium</taxon>
    </lineage>
</organism>
<comment type="caution">
    <text evidence="2">The sequence shown here is derived from an EMBL/GenBank/DDBJ whole genome shotgun (WGS) entry which is preliminary data.</text>
</comment>
<keyword evidence="3" id="KW-1185">Reference proteome</keyword>
<evidence type="ECO:0000313" key="2">
    <source>
        <dbReference type="EMBL" id="MFC4354009.1"/>
    </source>
</evidence>
<dbReference type="InterPro" id="IPR007210">
    <property type="entry name" value="ABC_Gly_betaine_transp_sub-bd"/>
</dbReference>
<gene>
    <name evidence="2" type="ORF">ACFO0S_02865</name>
</gene>
<evidence type="ECO:0000313" key="3">
    <source>
        <dbReference type="Proteomes" id="UP001595733"/>
    </source>
</evidence>